<evidence type="ECO:0000313" key="2">
    <source>
        <dbReference type="Proteomes" id="UP001150238"/>
    </source>
</evidence>
<sequence>MRSSKLHTCILACPTYFATAKIVERILTAVVENWLYSTNAMLGCQHYIHWHWLHSVVNIPSLTLTIPEFALLRIWTRTPLDK</sequence>
<comment type="caution">
    <text evidence="1">The sequence shown here is derived from an EMBL/GenBank/DDBJ whole genome shotgun (WGS) entry which is preliminary data.</text>
</comment>
<proteinExistence type="predicted"/>
<evidence type="ECO:0000313" key="1">
    <source>
        <dbReference type="EMBL" id="KAJ4488854.1"/>
    </source>
</evidence>
<dbReference type="Proteomes" id="UP001150238">
    <property type="component" value="Unassembled WGS sequence"/>
</dbReference>
<reference evidence="1" key="2">
    <citation type="journal article" date="2023" name="Proc. Natl. Acad. Sci. U.S.A.">
        <title>A global phylogenomic analysis of the shiitake genus Lentinula.</title>
        <authorList>
            <person name="Sierra-Patev S."/>
            <person name="Min B."/>
            <person name="Naranjo-Ortiz M."/>
            <person name="Looney B."/>
            <person name="Konkel Z."/>
            <person name="Slot J.C."/>
            <person name="Sakamoto Y."/>
            <person name="Steenwyk J.L."/>
            <person name="Rokas A."/>
            <person name="Carro J."/>
            <person name="Camarero S."/>
            <person name="Ferreira P."/>
            <person name="Molpeceres G."/>
            <person name="Ruiz-Duenas F.J."/>
            <person name="Serrano A."/>
            <person name="Henrissat B."/>
            <person name="Drula E."/>
            <person name="Hughes K.W."/>
            <person name="Mata J.L."/>
            <person name="Ishikawa N.K."/>
            <person name="Vargas-Isla R."/>
            <person name="Ushijima S."/>
            <person name="Smith C.A."/>
            <person name="Donoghue J."/>
            <person name="Ahrendt S."/>
            <person name="Andreopoulos W."/>
            <person name="He G."/>
            <person name="LaButti K."/>
            <person name="Lipzen A."/>
            <person name="Ng V."/>
            <person name="Riley R."/>
            <person name="Sandor L."/>
            <person name="Barry K."/>
            <person name="Martinez A.T."/>
            <person name="Xiao Y."/>
            <person name="Gibbons J.G."/>
            <person name="Terashima K."/>
            <person name="Grigoriev I.V."/>
            <person name="Hibbett D."/>
        </authorList>
    </citation>
    <scope>NUCLEOTIDE SEQUENCE</scope>
    <source>
        <strain evidence="1">Sp2 HRB7682 ss15</strain>
    </source>
</reference>
<dbReference type="EMBL" id="JANVFS010000008">
    <property type="protein sequence ID" value="KAJ4488854.1"/>
    <property type="molecule type" value="Genomic_DNA"/>
</dbReference>
<organism evidence="1 2">
    <name type="scientific">Lentinula lateritia</name>
    <dbReference type="NCBI Taxonomy" id="40482"/>
    <lineage>
        <taxon>Eukaryota</taxon>
        <taxon>Fungi</taxon>
        <taxon>Dikarya</taxon>
        <taxon>Basidiomycota</taxon>
        <taxon>Agaricomycotina</taxon>
        <taxon>Agaricomycetes</taxon>
        <taxon>Agaricomycetidae</taxon>
        <taxon>Agaricales</taxon>
        <taxon>Marasmiineae</taxon>
        <taxon>Omphalotaceae</taxon>
        <taxon>Lentinula</taxon>
    </lineage>
</organism>
<accession>A0A9W9DVS3</accession>
<gene>
    <name evidence="1" type="ORF">C8J55DRAFT_315957</name>
</gene>
<reference evidence="1" key="1">
    <citation type="submission" date="2022-08" db="EMBL/GenBank/DDBJ databases">
        <authorList>
            <consortium name="DOE Joint Genome Institute"/>
            <person name="Min B."/>
            <person name="Riley R."/>
            <person name="Sierra-Patev S."/>
            <person name="Naranjo-Ortiz M."/>
            <person name="Looney B."/>
            <person name="Konkel Z."/>
            <person name="Slot J.C."/>
            <person name="Sakamoto Y."/>
            <person name="Steenwyk J.L."/>
            <person name="Rokas A."/>
            <person name="Carro J."/>
            <person name="Camarero S."/>
            <person name="Ferreira P."/>
            <person name="Molpeceres G."/>
            <person name="Ruiz-Duenas F.J."/>
            <person name="Serrano A."/>
            <person name="Henrissat B."/>
            <person name="Drula E."/>
            <person name="Hughes K.W."/>
            <person name="Mata J.L."/>
            <person name="Ishikawa N.K."/>
            <person name="Vargas-Isla R."/>
            <person name="Ushijima S."/>
            <person name="Smith C.A."/>
            <person name="Ahrendt S."/>
            <person name="Andreopoulos W."/>
            <person name="He G."/>
            <person name="Labutti K."/>
            <person name="Lipzen A."/>
            <person name="Ng V."/>
            <person name="Sandor L."/>
            <person name="Barry K."/>
            <person name="Martinez A.T."/>
            <person name="Xiao Y."/>
            <person name="Gibbons J.G."/>
            <person name="Terashima K."/>
            <person name="Hibbett D.S."/>
            <person name="Grigoriev I.V."/>
        </authorList>
    </citation>
    <scope>NUCLEOTIDE SEQUENCE</scope>
    <source>
        <strain evidence="1">Sp2 HRB7682 ss15</strain>
    </source>
</reference>
<protein>
    <submittedName>
        <fullName evidence="1">Uncharacterized protein</fullName>
    </submittedName>
</protein>
<dbReference type="AlphaFoldDB" id="A0A9W9DVS3"/>
<name>A0A9W9DVS3_9AGAR</name>